<dbReference type="InterPro" id="IPR042100">
    <property type="entry name" value="Bug_dom1"/>
</dbReference>
<feature type="chain" id="PRO_5020184988" evidence="2">
    <location>
        <begin position="21"/>
        <end position="319"/>
    </location>
</feature>
<organism evidence="3 4">
    <name type="scientific">Pigmentiphaga kullae</name>
    <dbReference type="NCBI Taxonomy" id="151784"/>
    <lineage>
        <taxon>Bacteria</taxon>
        <taxon>Pseudomonadati</taxon>
        <taxon>Pseudomonadota</taxon>
        <taxon>Betaproteobacteria</taxon>
        <taxon>Burkholderiales</taxon>
        <taxon>Alcaligenaceae</taxon>
        <taxon>Pigmentiphaga</taxon>
    </lineage>
</organism>
<dbReference type="Proteomes" id="UP000292445">
    <property type="component" value="Unassembled WGS sequence"/>
</dbReference>
<dbReference type="PANTHER" id="PTHR42928">
    <property type="entry name" value="TRICARBOXYLATE-BINDING PROTEIN"/>
    <property type="match status" value="1"/>
</dbReference>
<evidence type="ECO:0000313" key="4">
    <source>
        <dbReference type="Proteomes" id="UP000292445"/>
    </source>
</evidence>
<dbReference type="EMBL" id="SGXC01000002">
    <property type="protein sequence ID" value="RZS80428.1"/>
    <property type="molecule type" value="Genomic_DNA"/>
</dbReference>
<dbReference type="CDD" id="cd13578">
    <property type="entry name" value="PBP2_Bug27"/>
    <property type="match status" value="1"/>
</dbReference>
<dbReference type="Pfam" id="PF03401">
    <property type="entry name" value="TctC"/>
    <property type="match status" value="1"/>
</dbReference>
<dbReference type="PIRSF" id="PIRSF017082">
    <property type="entry name" value="YflP"/>
    <property type="match status" value="1"/>
</dbReference>
<evidence type="ECO:0000313" key="3">
    <source>
        <dbReference type="EMBL" id="RZS80428.1"/>
    </source>
</evidence>
<comment type="caution">
    <text evidence="3">The sequence shown here is derived from an EMBL/GenBank/DDBJ whole genome shotgun (WGS) entry which is preliminary data.</text>
</comment>
<keyword evidence="2" id="KW-0732">Signal</keyword>
<accession>A0A4Q7NBP5</accession>
<keyword evidence="3" id="KW-0675">Receptor</keyword>
<dbReference type="Gene3D" id="3.40.190.10">
    <property type="entry name" value="Periplasmic binding protein-like II"/>
    <property type="match status" value="1"/>
</dbReference>
<evidence type="ECO:0000256" key="2">
    <source>
        <dbReference type="SAM" id="SignalP"/>
    </source>
</evidence>
<dbReference type="Gene3D" id="3.40.190.150">
    <property type="entry name" value="Bordetella uptake gene, domain 1"/>
    <property type="match status" value="1"/>
</dbReference>
<evidence type="ECO:0000256" key="1">
    <source>
        <dbReference type="ARBA" id="ARBA00006987"/>
    </source>
</evidence>
<reference evidence="3 4" key="1">
    <citation type="submission" date="2019-02" db="EMBL/GenBank/DDBJ databases">
        <title>Genomic Encyclopedia of Type Strains, Phase IV (KMG-IV): sequencing the most valuable type-strain genomes for metagenomic binning, comparative biology and taxonomic classification.</title>
        <authorList>
            <person name="Goeker M."/>
        </authorList>
    </citation>
    <scope>NUCLEOTIDE SEQUENCE [LARGE SCALE GENOMIC DNA]</scope>
    <source>
        <strain evidence="3 4">K24</strain>
    </source>
</reference>
<feature type="signal peptide" evidence="2">
    <location>
        <begin position="1"/>
        <end position="20"/>
    </location>
</feature>
<dbReference type="InterPro" id="IPR005064">
    <property type="entry name" value="BUG"/>
</dbReference>
<comment type="similarity">
    <text evidence="1">Belongs to the UPF0065 (bug) family.</text>
</comment>
<dbReference type="SUPFAM" id="SSF53850">
    <property type="entry name" value="Periplasmic binding protein-like II"/>
    <property type="match status" value="1"/>
</dbReference>
<gene>
    <name evidence="3" type="ORF">EV675_3028</name>
</gene>
<name>A0A4Q7NBP5_9BURK</name>
<dbReference type="OrthoDB" id="8678477at2"/>
<dbReference type="PANTHER" id="PTHR42928:SF5">
    <property type="entry name" value="BLR1237 PROTEIN"/>
    <property type="match status" value="1"/>
</dbReference>
<proteinExistence type="inferred from homology"/>
<protein>
    <submittedName>
        <fullName evidence="3">Tripartite-type tricarboxylate transporter receptor subunit TctC</fullName>
    </submittedName>
</protein>
<sequence length="319" mass="33205">MPHRALLAFCISSLCLAAHADTYPSRNVTLVVTSGPGSSADILSRIIGVDLSRRLGHTVVVDNRPGAGGNIAGELVAKAPADGHTLLLASISTHGINPWLYARMPFDPVKDFKPIGTVASNPNVLVVAAKSPIRSIADLVAAARKTPDLAYSSGGSGTSQHLAGEMFASQAGIKLMHVPYKSAPQSMNAVLAGDVAMTFLSVPVAAGQIQAGQLRALGLTSARRLASLPDVSPIAEQGLPGFDVSAWFGLVAPAGTPQPVVDKLNRALQETLREPAVREKLEGQGMEILGGPPEAFERLIRSEIDRWGPVVRASGAAVN</sequence>
<dbReference type="RefSeq" id="WP_130358192.1">
    <property type="nucleotide sequence ID" value="NZ_SGXC01000002.1"/>
</dbReference>
<keyword evidence="4" id="KW-1185">Reference proteome</keyword>
<dbReference type="AlphaFoldDB" id="A0A4Q7NBP5"/>